<keyword evidence="4" id="KW-0863">Zinc-finger</keyword>
<gene>
    <name evidence="7" type="ORF">CTOB1V02_LOCUS5296</name>
</gene>
<evidence type="ECO:0000256" key="2">
    <source>
        <dbReference type="ARBA" id="ARBA00022723"/>
    </source>
</evidence>
<keyword evidence="6" id="KW-0539">Nucleus</keyword>
<dbReference type="AlphaFoldDB" id="A0A7R8W9D4"/>
<evidence type="ECO:0000313" key="7">
    <source>
        <dbReference type="EMBL" id="CAD7227388.1"/>
    </source>
</evidence>
<dbReference type="InterPro" id="IPR013087">
    <property type="entry name" value="Znf_C2H2_type"/>
</dbReference>
<dbReference type="PANTHER" id="PTHR23226:SF416">
    <property type="entry name" value="FI01424P"/>
    <property type="match status" value="1"/>
</dbReference>
<evidence type="ECO:0000256" key="3">
    <source>
        <dbReference type="ARBA" id="ARBA00022737"/>
    </source>
</evidence>
<dbReference type="PROSITE" id="PS50157">
    <property type="entry name" value="ZINC_FINGER_C2H2_2"/>
    <property type="match status" value="2"/>
</dbReference>
<name>A0A7R8W9D4_9CRUS</name>
<evidence type="ECO:0000256" key="1">
    <source>
        <dbReference type="ARBA" id="ARBA00004123"/>
    </source>
</evidence>
<dbReference type="InterPro" id="IPR036236">
    <property type="entry name" value="Znf_C2H2_sf"/>
</dbReference>
<dbReference type="GO" id="GO:0005634">
    <property type="term" value="C:nucleus"/>
    <property type="evidence" value="ECO:0007669"/>
    <property type="project" value="UniProtKB-SubCell"/>
</dbReference>
<evidence type="ECO:0000256" key="6">
    <source>
        <dbReference type="ARBA" id="ARBA00023242"/>
    </source>
</evidence>
<feature type="non-terminal residue" evidence="7">
    <location>
        <position position="1"/>
    </location>
</feature>
<reference evidence="7" key="1">
    <citation type="submission" date="2020-11" db="EMBL/GenBank/DDBJ databases">
        <authorList>
            <person name="Tran Van P."/>
        </authorList>
    </citation>
    <scope>NUCLEOTIDE SEQUENCE</scope>
</reference>
<dbReference type="SUPFAM" id="SSF57667">
    <property type="entry name" value="beta-beta-alpha zinc fingers"/>
    <property type="match status" value="1"/>
</dbReference>
<dbReference type="GO" id="GO:0000978">
    <property type="term" value="F:RNA polymerase II cis-regulatory region sequence-specific DNA binding"/>
    <property type="evidence" value="ECO:0007669"/>
    <property type="project" value="TreeGrafter"/>
</dbReference>
<dbReference type="EMBL" id="OB661120">
    <property type="protein sequence ID" value="CAD7227388.1"/>
    <property type="molecule type" value="Genomic_DNA"/>
</dbReference>
<dbReference type="GO" id="GO:0008270">
    <property type="term" value="F:zinc ion binding"/>
    <property type="evidence" value="ECO:0007669"/>
    <property type="project" value="UniProtKB-KW"/>
</dbReference>
<dbReference type="GO" id="GO:0000981">
    <property type="term" value="F:DNA-binding transcription factor activity, RNA polymerase II-specific"/>
    <property type="evidence" value="ECO:0007669"/>
    <property type="project" value="TreeGrafter"/>
</dbReference>
<dbReference type="Gene3D" id="3.30.160.60">
    <property type="entry name" value="Classic Zinc Finger"/>
    <property type="match status" value="2"/>
</dbReference>
<keyword evidence="2" id="KW-0479">Metal-binding</keyword>
<keyword evidence="3" id="KW-0677">Repeat</keyword>
<organism evidence="7">
    <name type="scientific">Cyprideis torosa</name>
    <dbReference type="NCBI Taxonomy" id="163714"/>
    <lineage>
        <taxon>Eukaryota</taxon>
        <taxon>Metazoa</taxon>
        <taxon>Ecdysozoa</taxon>
        <taxon>Arthropoda</taxon>
        <taxon>Crustacea</taxon>
        <taxon>Oligostraca</taxon>
        <taxon>Ostracoda</taxon>
        <taxon>Podocopa</taxon>
        <taxon>Podocopida</taxon>
        <taxon>Cytherocopina</taxon>
        <taxon>Cytheroidea</taxon>
        <taxon>Cytherideidae</taxon>
        <taxon>Cyprideis</taxon>
    </lineage>
</organism>
<comment type="subcellular location">
    <subcellularLocation>
        <location evidence="1">Nucleus</location>
    </subcellularLocation>
</comment>
<keyword evidence="5" id="KW-0862">Zinc</keyword>
<accession>A0A7R8W9D4</accession>
<dbReference type="OrthoDB" id="1405595at2759"/>
<protein>
    <submittedName>
        <fullName evidence="7">Uncharacterized protein</fullName>
    </submittedName>
</protein>
<dbReference type="PANTHER" id="PTHR23226">
    <property type="entry name" value="ZINC FINGER AND SCAN DOMAIN-CONTAINING"/>
    <property type="match status" value="1"/>
</dbReference>
<sequence>MKSNLKGHEKIHTGEKPSRVFYVRSTLKQHERIHIKDNQFSCSRCDNRFARKNVLNMHERIRLQGKGNHTCLGKASPREEYLLTMIPFEVWNQM</sequence>
<evidence type="ECO:0000256" key="4">
    <source>
        <dbReference type="ARBA" id="ARBA00022771"/>
    </source>
</evidence>
<evidence type="ECO:0000256" key="5">
    <source>
        <dbReference type="ARBA" id="ARBA00022833"/>
    </source>
</evidence>
<proteinExistence type="predicted"/>